<evidence type="ECO:0000259" key="1">
    <source>
        <dbReference type="Pfam" id="PF00248"/>
    </source>
</evidence>
<dbReference type="AlphaFoldDB" id="A0A914DJ79"/>
<feature type="domain" description="NADP-dependent oxidoreductase" evidence="1">
    <location>
        <begin position="3"/>
        <end position="58"/>
    </location>
</feature>
<evidence type="ECO:0000313" key="3">
    <source>
        <dbReference type="WBParaSite" id="ACRNAN_scaffold290.g8003.t1"/>
    </source>
</evidence>
<organism evidence="2 3">
    <name type="scientific">Acrobeloides nanus</name>
    <dbReference type="NCBI Taxonomy" id="290746"/>
    <lineage>
        <taxon>Eukaryota</taxon>
        <taxon>Metazoa</taxon>
        <taxon>Ecdysozoa</taxon>
        <taxon>Nematoda</taxon>
        <taxon>Chromadorea</taxon>
        <taxon>Rhabditida</taxon>
        <taxon>Tylenchina</taxon>
        <taxon>Cephalobomorpha</taxon>
        <taxon>Cephaloboidea</taxon>
        <taxon>Cephalobidae</taxon>
        <taxon>Acrobeloides</taxon>
    </lineage>
</organism>
<dbReference type="WBParaSite" id="ACRNAN_scaffold290.g8003.t1">
    <property type="protein sequence ID" value="ACRNAN_scaffold290.g8003.t1"/>
    <property type="gene ID" value="ACRNAN_scaffold290.g8003"/>
</dbReference>
<dbReference type="PANTHER" id="PTHR11732">
    <property type="entry name" value="ALDO/KETO REDUCTASE"/>
    <property type="match status" value="1"/>
</dbReference>
<dbReference type="Gene3D" id="3.20.20.100">
    <property type="entry name" value="NADP-dependent oxidoreductase domain"/>
    <property type="match status" value="1"/>
</dbReference>
<protein>
    <submittedName>
        <fullName evidence="3">NADP-dependent oxidoreductase domain-containing protein</fullName>
    </submittedName>
</protein>
<dbReference type="Proteomes" id="UP000887540">
    <property type="component" value="Unplaced"/>
</dbReference>
<sequence>MLTDAEQLKCLAVAIESGYRNIDTAQLYANEHIIGEFLDENIKSGKLKREDVFITSKVPKALLKISIDQFLL</sequence>
<dbReference type="InterPro" id="IPR036812">
    <property type="entry name" value="NAD(P)_OxRdtase_dom_sf"/>
</dbReference>
<reference evidence="3" key="1">
    <citation type="submission" date="2022-11" db="UniProtKB">
        <authorList>
            <consortium name="WormBaseParasite"/>
        </authorList>
    </citation>
    <scope>IDENTIFICATION</scope>
</reference>
<dbReference type="Pfam" id="PF00248">
    <property type="entry name" value="Aldo_ket_red"/>
    <property type="match status" value="1"/>
</dbReference>
<dbReference type="InterPro" id="IPR023210">
    <property type="entry name" value="NADP_OxRdtase_dom"/>
</dbReference>
<dbReference type="InterPro" id="IPR020471">
    <property type="entry name" value="AKR"/>
</dbReference>
<proteinExistence type="predicted"/>
<name>A0A914DJ79_9BILA</name>
<dbReference type="GO" id="GO:0016491">
    <property type="term" value="F:oxidoreductase activity"/>
    <property type="evidence" value="ECO:0007669"/>
    <property type="project" value="InterPro"/>
</dbReference>
<keyword evidence="2" id="KW-1185">Reference proteome</keyword>
<dbReference type="SUPFAM" id="SSF51430">
    <property type="entry name" value="NAD(P)-linked oxidoreductase"/>
    <property type="match status" value="1"/>
</dbReference>
<accession>A0A914DJ79</accession>
<evidence type="ECO:0000313" key="2">
    <source>
        <dbReference type="Proteomes" id="UP000887540"/>
    </source>
</evidence>